<dbReference type="AlphaFoldDB" id="A0AAU9K078"/>
<name>A0AAU9K078_9CILI</name>
<dbReference type="PANTHER" id="PTHR10974">
    <property type="entry name" value="FI08016P-RELATED"/>
    <property type="match status" value="1"/>
</dbReference>
<dbReference type="Pfam" id="PF02995">
    <property type="entry name" value="DUF229"/>
    <property type="match status" value="1"/>
</dbReference>
<organism evidence="1 2">
    <name type="scientific">Blepharisma stoltei</name>
    <dbReference type="NCBI Taxonomy" id="1481888"/>
    <lineage>
        <taxon>Eukaryota</taxon>
        <taxon>Sar</taxon>
        <taxon>Alveolata</taxon>
        <taxon>Ciliophora</taxon>
        <taxon>Postciliodesmatophora</taxon>
        <taxon>Heterotrichea</taxon>
        <taxon>Heterotrichida</taxon>
        <taxon>Blepharismidae</taxon>
        <taxon>Blepharisma</taxon>
    </lineage>
</organism>
<dbReference type="GO" id="GO:0005615">
    <property type="term" value="C:extracellular space"/>
    <property type="evidence" value="ECO:0007669"/>
    <property type="project" value="TreeGrafter"/>
</dbReference>
<gene>
    <name evidence="1" type="ORF">BSTOLATCC_MIC53371</name>
</gene>
<keyword evidence="2" id="KW-1185">Reference proteome</keyword>
<dbReference type="EMBL" id="CAJZBQ010000053">
    <property type="protein sequence ID" value="CAG9331296.1"/>
    <property type="molecule type" value="Genomic_DNA"/>
</dbReference>
<dbReference type="Proteomes" id="UP001162131">
    <property type="component" value="Unassembled WGS sequence"/>
</dbReference>
<evidence type="ECO:0000313" key="1">
    <source>
        <dbReference type="EMBL" id="CAG9331296.1"/>
    </source>
</evidence>
<dbReference type="InterPro" id="IPR004245">
    <property type="entry name" value="DUF229"/>
</dbReference>
<reference evidence="1" key="1">
    <citation type="submission" date="2021-09" db="EMBL/GenBank/DDBJ databases">
        <authorList>
            <consortium name="AG Swart"/>
            <person name="Singh M."/>
            <person name="Singh A."/>
            <person name="Seah K."/>
            <person name="Emmerich C."/>
        </authorList>
    </citation>
    <scope>NUCLEOTIDE SEQUENCE</scope>
    <source>
        <strain evidence="1">ATCC30299</strain>
    </source>
</reference>
<comment type="caution">
    <text evidence="1">The sequence shown here is derived from an EMBL/GenBank/DDBJ whole genome shotgun (WGS) entry which is preliminary data.</text>
</comment>
<dbReference type="PANTHER" id="PTHR10974:SF1">
    <property type="entry name" value="FI08016P-RELATED"/>
    <property type="match status" value="1"/>
</dbReference>
<proteinExistence type="predicted"/>
<sequence length="691" mass="81184">MRFAMVLISRLKQGFIFLLMLALVCYLIQIQPALYEYQDFSPSEPLVNMFKTQPYLSFEWYPNSDYQKHKNVSFSIDATDNLNKYRAHGFCIPETWGYSVEEANTYFPNVTYPKCSVLNSNTKGEVFLDTEENLLEIICPQGFQGRYILGNVTNQKLVYRTEGKWIPKNYKGPVELNGYEEYVIASCKKEGPMDLAQMRPRYNKTAHKLAQNKWIEAKNSVNQAHSEPLHIVHLVLDSFSRRHFYRKLPKTVALLKEIYQSNLYHIEDFLVYNIRGPGSVQNQIQILGNQWINQNQKYVQKDLVGENAIWNILSQFGYVSLLGIESCNNEFALSLGRQPNVTHSINEFYCGAQNYCQYHTEKEFSEQRCIGKQMSHYYTFEYAKEFRELYKDINQWIYLHLDAAHEYTGQHAATLDDDLEDFIRNVTSPYTLIVIEGDHGMRYGEWFTKIQGFMEYRLPALFFLIPHEIMADYDYSYSKLSLNSERLVTKQDVRSTVLSIAHGWMGRFFSDDFDAVFLLKWEVDQWRTCWDAGISNWLCSCNEFYTYDKLKFDSEYEENEFKELAEYLAEESVFTMKERLYASVSRNSICKDFSLGDIISVHYLRIYKTKFMLKIVFSVEEKPTVKFEVLVFVASDFLYGVDESSYPIQAVYLKSRKAMFRIQYINRLDKYEGCEDQAIKIGANPQYCLCE</sequence>
<protein>
    <submittedName>
        <fullName evidence="1">Uncharacterized protein</fullName>
    </submittedName>
</protein>
<evidence type="ECO:0000313" key="2">
    <source>
        <dbReference type="Proteomes" id="UP001162131"/>
    </source>
</evidence>
<accession>A0AAU9K078</accession>